<dbReference type="AlphaFoldDB" id="A0A811UL31"/>
<evidence type="ECO:0000256" key="7">
    <source>
        <dbReference type="SAM" id="MobiDB-lite"/>
    </source>
</evidence>
<keyword evidence="2" id="KW-0732">Signal</keyword>
<name>A0A811UL31_CERCA</name>
<dbReference type="InterPro" id="IPR007110">
    <property type="entry name" value="Ig-like_dom"/>
</dbReference>
<dbReference type="SMART" id="SM00409">
    <property type="entry name" value="IG"/>
    <property type="match status" value="1"/>
</dbReference>
<proteinExistence type="predicted"/>
<dbReference type="GO" id="GO:0071944">
    <property type="term" value="C:cell periphery"/>
    <property type="evidence" value="ECO:0007669"/>
    <property type="project" value="UniProtKB-ARBA"/>
</dbReference>
<evidence type="ECO:0000256" key="1">
    <source>
        <dbReference type="ARBA" id="ARBA00022614"/>
    </source>
</evidence>
<evidence type="ECO:0000256" key="6">
    <source>
        <dbReference type="ARBA" id="ARBA00023319"/>
    </source>
</evidence>
<dbReference type="SUPFAM" id="SSF48726">
    <property type="entry name" value="Immunoglobulin"/>
    <property type="match status" value="1"/>
</dbReference>
<feature type="region of interest" description="Disordered" evidence="7">
    <location>
        <begin position="1010"/>
        <end position="1031"/>
    </location>
</feature>
<dbReference type="PROSITE" id="PS51450">
    <property type="entry name" value="LRR"/>
    <property type="match status" value="1"/>
</dbReference>
<dbReference type="InterPro" id="IPR036179">
    <property type="entry name" value="Ig-like_dom_sf"/>
</dbReference>
<dbReference type="PANTHER" id="PTHR24366">
    <property type="entry name" value="IG(IMMUNOGLOBULIN) AND LRR(LEUCINE RICH REPEAT) DOMAINS"/>
    <property type="match status" value="1"/>
</dbReference>
<dbReference type="InterPro" id="IPR000483">
    <property type="entry name" value="Cys-rich_flank_reg_C"/>
</dbReference>
<dbReference type="Pfam" id="PF13855">
    <property type="entry name" value="LRR_8"/>
    <property type="match status" value="1"/>
</dbReference>
<gene>
    <name evidence="10" type="ORF">CCAP1982_LOCUS7585</name>
</gene>
<keyword evidence="8" id="KW-0812">Transmembrane</keyword>
<dbReference type="InterPro" id="IPR001611">
    <property type="entry name" value="Leu-rich_rpt"/>
</dbReference>
<dbReference type="InterPro" id="IPR013098">
    <property type="entry name" value="Ig_I-set"/>
</dbReference>
<dbReference type="OrthoDB" id="643377at2759"/>
<protein>
    <submittedName>
        <fullName evidence="10">(Mediterranean fruit fly) hypothetical protein</fullName>
    </submittedName>
</protein>
<dbReference type="EMBL" id="CAJHJT010000012">
    <property type="protein sequence ID" value="CAD6999038.1"/>
    <property type="molecule type" value="Genomic_DNA"/>
</dbReference>
<comment type="caution">
    <text evidence="10">The sequence shown here is derived from an EMBL/GenBank/DDBJ whole genome shotgun (WGS) entry which is preliminary data.</text>
</comment>
<keyword evidence="8" id="KW-1133">Transmembrane helix</keyword>
<feature type="domain" description="Ig-like" evidence="9">
    <location>
        <begin position="416"/>
        <end position="523"/>
    </location>
</feature>
<dbReference type="PROSITE" id="PS50835">
    <property type="entry name" value="IG_LIKE"/>
    <property type="match status" value="1"/>
</dbReference>
<dbReference type="Gene3D" id="2.60.40.10">
    <property type="entry name" value="Immunoglobulins"/>
    <property type="match status" value="1"/>
</dbReference>
<keyword evidence="4" id="KW-1015">Disulfide bond</keyword>
<dbReference type="SUPFAM" id="SSF52058">
    <property type="entry name" value="L domain-like"/>
    <property type="match status" value="1"/>
</dbReference>
<dbReference type="FunFam" id="3.80.10.10:FF:000082">
    <property type="entry name" value="Leucine-rich repeat-containing 24"/>
    <property type="match status" value="1"/>
</dbReference>
<feature type="region of interest" description="Disordered" evidence="7">
    <location>
        <begin position="593"/>
        <end position="622"/>
    </location>
</feature>
<evidence type="ECO:0000259" key="9">
    <source>
        <dbReference type="PROSITE" id="PS50835"/>
    </source>
</evidence>
<evidence type="ECO:0000256" key="8">
    <source>
        <dbReference type="SAM" id="Phobius"/>
    </source>
</evidence>
<dbReference type="InterPro" id="IPR032675">
    <property type="entry name" value="LRR_dom_sf"/>
</dbReference>
<evidence type="ECO:0000256" key="3">
    <source>
        <dbReference type="ARBA" id="ARBA00022737"/>
    </source>
</evidence>
<dbReference type="Gene3D" id="3.80.10.10">
    <property type="entry name" value="Ribonuclease Inhibitor"/>
    <property type="match status" value="2"/>
</dbReference>
<keyword evidence="5" id="KW-0325">Glycoprotein</keyword>
<dbReference type="SMART" id="SM00369">
    <property type="entry name" value="LRR_TYP"/>
    <property type="match status" value="6"/>
</dbReference>
<evidence type="ECO:0000313" key="11">
    <source>
        <dbReference type="Proteomes" id="UP000606786"/>
    </source>
</evidence>
<keyword evidence="11" id="KW-1185">Reference proteome</keyword>
<dbReference type="SMART" id="SM00408">
    <property type="entry name" value="IGc2"/>
    <property type="match status" value="1"/>
</dbReference>
<dbReference type="Pfam" id="PF07679">
    <property type="entry name" value="I-set"/>
    <property type="match status" value="1"/>
</dbReference>
<evidence type="ECO:0000256" key="4">
    <source>
        <dbReference type="ARBA" id="ARBA00023157"/>
    </source>
</evidence>
<dbReference type="InterPro" id="IPR003598">
    <property type="entry name" value="Ig_sub2"/>
</dbReference>
<keyword evidence="3" id="KW-0677">Repeat</keyword>
<dbReference type="InterPro" id="IPR003591">
    <property type="entry name" value="Leu-rich_rpt_typical-subtyp"/>
</dbReference>
<sequence>MLWLLEAPQKAHNKSETKKADPVSVEAHTLRSYALHGSRIITQSPQCGIAASHSSYTTPTGNAMARHKRTTQPCNCAQHNPHFDNDRPSGVHTVFRGEQGKCNDCGVSRSSACQITLATKVRRKSRQIPASRQFRSSFQLLLPAFKISLHNLLTIPLAQLLWLLCCLSLAHPTLADCPSMCECKWKSGKESVLCLNANLTHIPVPLDAGTQVLDLTGNDIASIPHDTFAAVNLLNLQKVYLAKCHLRVIERFAFRKLINLVELDLSYNLLSSIPTESFEFITELREIKLNGNPITRVQDDAFGHVPQLVRVELSDCKLTTVEVRAFAGLETTLEWLKLDGNKLSEVRSGTITSLTNLHGIELARNQWNCSCALRPLRAWMLRENIPYGIPPLCRAPARLAGKTWDKIDLDDFACVPQIIATDTTAHGVEGRNVTMSCFVEGVPEPSVRWMVKNRVIANLTSSGDPSASPRTAAATQGRKTYVVNMLRNASNLTILTADMQDAGIYTCAAENKAGKVEASVTLAVSRRPPEAPMGAKIVLLCIFIALLFVVGSSFAAICFCSLRRKRKMRLWNSVPPARTESYEKIEMTSRVCGGGGSGNGPNGSSGGGILGNRKPDLGGGSTGGGADVTGSFCNTNGGGSGVGGVGLFPNDDNDYLHTATTPLNCGSDDGGDAGVAIVNPSGGSAKRNGDYRNIPTHCDDDEDGLDANYQTTKISYAGGKHANQTSVATRWRAGLGAGGSAVVLTGMRASPQDLKRKVTAGSCNGEYEGDAGPQQSDLHIPRLIEIGGSDSASSSISSQVDAAARLGGYNHIPNWTTTPIATTKITSPHSKRAVGQTLGANNNAYYNNNDDVSTSVFCSGEGVENDLFDSNYPDLLDIAKYAVAQATNSNNSAQSVINAAAGSSANAALCTLPRKLKNTGKYFKSSTDSQSPLLADNSSKYGSSTLGDASFLNELTLGRRFSAESSYSNYVGTSTYTSGQRSNSFLNLVQSTNKGNLNMSINGATAMSLSGVRRNPSLPSSPIHDAHQHQRSFSSAATPLLDFSSLTSRTGVTTAPATGVAAAASSSMHPTTNTSTVAAYDYHAAQLERFLEEYRNLQDQLCKMKETCETIRKKEVPMRVSVGHSAQLADPVMFNAALAANTPPAANAKTSTLKTKTLLPGQPPDPPPYWLHRNAMLKRLNETQSDIFKS</sequence>
<dbReference type="InterPro" id="IPR013783">
    <property type="entry name" value="Ig-like_fold"/>
</dbReference>
<organism evidence="10 11">
    <name type="scientific">Ceratitis capitata</name>
    <name type="common">Mediterranean fruit fly</name>
    <name type="synonym">Tephritis capitata</name>
    <dbReference type="NCBI Taxonomy" id="7213"/>
    <lineage>
        <taxon>Eukaryota</taxon>
        <taxon>Metazoa</taxon>
        <taxon>Ecdysozoa</taxon>
        <taxon>Arthropoda</taxon>
        <taxon>Hexapoda</taxon>
        <taxon>Insecta</taxon>
        <taxon>Pterygota</taxon>
        <taxon>Neoptera</taxon>
        <taxon>Endopterygota</taxon>
        <taxon>Diptera</taxon>
        <taxon>Brachycera</taxon>
        <taxon>Muscomorpha</taxon>
        <taxon>Tephritoidea</taxon>
        <taxon>Tephritidae</taxon>
        <taxon>Ceratitis</taxon>
        <taxon>Ceratitis</taxon>
    </lineage>
</organism>
<dbReference type="InterPro" id="IPR003599">
    <property type="entry name" value="Ig_sub"/>
</dbReference>
<feature type="compositionally biased region" description="Gly residues" evidence="7">
    <location>
        <begin position="593"/>
        <end position="610"/>
    </location>
</feature>
<accession>A0A811UL31</accession>
<keyword evidence="6" id="KW-0393">Immunoglobulin domain</keyword>
<dbReference type="FunFam" id="2.60.40.10:FF:000032">
    <property type="entry name" value="palladin isoform X1"/>
    <property type="match status" value="1"/>
</dbReference>
<evidence type="ECO:0000256" key="2">
    <source>
        <dbReference type="ARBA" id="ARBA00022729"/>
    </source>
</evidence>
<dbReference type="SMART" id="SM00082">
    <property type="entry name" value="LRRCT"/>
    <property type="match status" value="1"/>
</dbReference>
<feature type="transmembrane region" description="Helical" evidence="8">
    <location>
        <begin position="537"/>
        <end position="562"/>
    </location>
</feature>
<keyword evidence="1" id="KW-0433">Leucine-rich repeat</keyword>
<keyword evidence="8" id="KW-0472">Membrane</keyword>
<evidence type="ECO:0000256" key="5">
    <source>
        <dbReference type="ARBA" id="ARBA00023180"/>
    </source>
</evidence>
<evidence type="ECO:0000313" key="10">
    <source>
        <dbReference type="EMBL" id="CAD6999038.1"/>
    </source>
</evidence>
<dbReference type="PANTHER" id="PTHR24366:SF140">
    <property type="entry name" value="IP22191P"/>
    <property type="match status" value="1"/>
</dbReference>
<reference evidence="10" key="1">
    <citation type="submission" date="2020-11" db="EMBL/GenBank/DDBJ databases">
        <authorList>
            <person name="Whitehead M."/>
        </authorList>
    </citation>
    <scope>NUCLEOTIDE SEQUENCE</scope>
    <source>
        <strain evidence="10">EGII</strain>
    </source>
</reference>
<dbReference type="Proteomes" id="UP000606786">
    <property type="component" value="Unassembled WGS sequence"/>
</dbReference>